<keyword evidence="3" id="KW-0786">Thiamine pyrophosphate</keyword>
<dbReference type="AlphaFoldDB" id="X1H7L7"/>
<dbReference type="InterPro" id="IPR029061">
    <property type="entry name" value="THDP-binding"/>
</dbReference>
<dbReference type="PANTHER" id="PTHR47514:SF1">
    <property type="entry name" value="TRANSKETOLASE N-TERMINAL SECTION-RELATED"/>
    <property type="match status" value="1"/>
</dbReference>
<accession>X1H7L7</accession>
<organism evidence="5">
    <name type="scientific">marine sediment metagenome</name>
    <dbReference type="NCBI Taxonomy" id="412755"/>
    <lineage>
        <taxon>unclassified sequences</taxon>
        <taxon>metagenomes</taxon>
        <taxon>ecological metagenomes</taxon>
    </lineage>
</organism>
<dbReference type="EMBL" id="BARU01033328">
    <property type="protein sequence ID" value="GAH66186.1"/>
    <property type="molecule type" value="Genomic_DNA"/>
</dbReference>
<protein>
    <recommendedName>
        <fullName evidence="4">Transketolase N-terminal domain-containing protein</fullName>
    </recommendedName>
</protein>
<dbReference type="SUPFAM" id="SSF52518">
    <property type="entry name" value="Thiamin diphosphate-binding fold (THDP-binding)"/>
    <property type="match status" value="1"/>
</dbReference>
<gene>
    <name evidence="5" type="ORF">S03H2_52469</name>
</gene>
<sequence>SGIVVYPILADLGFFPQTELEKFNQADGILGVHASKNIPGIETTTGSLGHGLGIATGLALAAKMDKKLYMTVVLLGDGECYEGAVWEQAMFAGHHQLNNLAAIVDRNMLCTLDFTENFLHLMPLEEKWKWFGWNVITVDGHSFEEILEAFADFRSRRSSKPLIIIANTTKGKGISFMENVPIWHAVTPKGEDLERAKEELSK</sequence>
<name>X1H7L7_9ZZZZ</name>
<dbReference type="PANTHER" id="PTHR47514">
    <property type="entry name" value="TRANSKETOLASE N-TERMINAL SECTION-RELATED"/>
    <property type="match status" value="1"/>
</dbReference>
<feature type="domain" description="Transketolase N-terminal" evidence="4">
    <location>
        <begin position="5"/>
        <end position="199"/>
    </location>
</feature>
<comment type="cofactor">
    <cofactor evidence="1">
        <name>thiamine diphosphate</name>
        <dbReference type="ChEBI" id="CHEBI:58937"/>
    </cofactor>
</comment>
<evidence type="ECO:0000256" key="2">
    <source>
        <dbReference type="ARBA" id="ARBA00007131"/>
    </source>
</evidence>
<comment type="similarity">
    <text evidence="2">Belongs to the transketolase family.</text>
</comment>
<reference evidence="5" key="1">
    <citation type="journal article" date="2014" name="Front. Microbiol.">
        <title>High frequency of phylogenetically diverse reductive dehalogenase-homologous genes in deep subseafloor sedimentary metagenomes.</title>
        <authorList>
            <person name="Kawai M."/>
            <person name="Futagami T."/>
            <person name="Toyoda A."/>
            <person name="Takaki Y."/>
            <person name="Nishi S."/>
            <person name="Hori S."/>
            <person name="Arai W."/>
            <person name="Tsubouchi T."/>
            <person name="Morono Y."/>
            <person name="Uchiyama I."/>
            <person name="Ito T."/>
            <person name="Fujiyama A."/>
            <person name="Inagaki F."/>
            <person name="Takami H."/>
        </authorList>
    </citation>
    <scope>NUCLEOTIDE SEQUENCE</scope>
    <source>
        <strain evidence="5">Expedition CK06-06</strain>
    </source>
</reference>
<dbReference type="InterPro" id="IPR005474">
    <property type="entry name" value="Transketolase_N"/>
</dbReference>
<evidence type="ECO:0000256" key="3">
    <source>
        <dbReference type="ARBA" id="ARBA00023052"/>
    </source>
</evidence>
<proteinExistence type="inferred from homology"/>
<dbReference type="Pfam" id="PF00456">
    <property type="entry name" value="Transketolase_N"/>
    <property type="match status" value="1"/>
</dbReference>
<comment type="caution">
    <text evidence="5">The sequence shown here is derived from an EMBL/GenBank/DDBJ whole genome shotgun (WGS) entry which is preliminary data.</text>
</comment>
<evidence type="ECO:0000259" key="4">
    <source>
        <dbReference type="Pfam" id="PF00456"/>
    </source>
</evidence>
<dbReference type="Gene3D" id="3.40.50.970">
    <property type="match status" value="1"/>
</dbReference>
<evidence type="ECO:0000256" key="1">
    <source>
        <dbReference type="ARBA" id="ARBA00001964"/>
    </source>
</evidence>
<feature type="non-terminal residue" evidence="5">
    <location>
        <position position="1"/>
    </location>
</feature>
<evidence type="ECO:0000313" key="5">
    <source>
        <dbReference type="EMBL" id="GAH66186.1"/>
    </source>
</evidence>